<gene>
    <name evidence="1" type="ORF">ITP53_53015</name>
</gene>
<comment type="caution">
    <text evidence="1">The sequence shown here is derived from an EMBL/GenBank/DDBJ whole genome shotgun (WGS) entry which is preliminary data.</text>
</comment>
<proteinExistence type="predicted"/>
<dbReference type="Proteomes" id="UP000605361">
    <property type="component" value="Unassembled WGS sequence"/>
</dbReference>
<dbReference type="InterPro" id="IPR014347">
    <property type="entry name" value="Tautomerase/MIF_sf"/>
</dbReference>
<name>A0A931AKI3_9ACTN</name>
<dbReference type="Gene3D" id="3.30.429.10">
    <property type="entry name" value="Macrophage Migration Inhibitory Factor"/>
    <property type="match status" value="1"/>
</dbReference>
<accession>A0A931AKI3</accession>
<protein>
    <submittedName>
        <fullName evidence="1">Tautomerase family protein</fullName>
    </submittedName>
</protein>
<dbReference type="AlphaFoldDB" id="A0A931AKI3"/>
<evidence type="ECO:0000313" key="2">
    <source>
        <dbReference type="Proteomes" id="UP000605361"/>
    </source>
</evidence>
<evidence type="ECO:0000313" key="1">
    <source>
        <dbReference type="EMBL" id="MBF8194246.1"/>
    </source>
</evidence>
<dbReference type="PANTHER" id="PTHR38460">
    <property type="entry name" value="TAUTOMERASE YOLI-RELATED"/>
    <property type="match status" value="1"/>
</dbReference>
<keyword evidence="2" id="KW-1185">Reference proteome</keyword>
<dbReference type="EMBL" id="JADOGI010000378">
    <property type="protein sequence ID" value="MBF8194246.1"/>
    <property type="molecule type" value="Genomic_DNA"/>
</dbReference>
<dbReference type="SUPFAM" id="SSF55331">
    <property type="entry name" value="Tautomerase/MIF"/>
    <property type="match status" value="1"/>
</dbReference>
<dbReference type="InterPro" id="IPR037479">
    <property type="entry name" value="Tauto_MSAD"/>
</dbReference>
<sequence>MPLVRLDMVRGRSPDQVRAIADAVQEALVEALGIPARDRFQIVTQHEPEEIIAQDAGLGFDRTPGILIIQIFTQRGRDTADKQRLYRTLTDRLERAGIAGEDLFLSYMENDPDDWSFGFGRAQYVDGELPIPGRPHSASS</sequence>
<organism evidence="1 2">
    <name type="scientific">Nonomuraea cypriaca</name>
    <dbReference type="NCBI Taxonomy" id="1187855"/>
    <lineage>
        <taxon>Bacteria</taxon>
        <taxon>Bacillati</taxon>
        <taxon>Actinomycetota</taxon>
        <taxon>Actinomycetes</taxon>
        <taxon>Streptosporangiales</taxon>
        <taxon>Streptosporangiaceae</taxon>
        <taxon>Nonomuraea</taxon>
    </lineage>
</organism>
<reference evidence="1" key="1">
    <citation type="submission" date="2020-11" db="EMBL/GenBank/DDBJ databases">
        <title>Whole-genome analyses of Nonomuraea sp. K274.</title>
        <authorList>
            <person name="Veyisoglu A."/>
        </authorList>
    </citation>
    <scope>NUCLEOTIDE SEQUENCE</scope>
    <source>
        <strain evidence="1">K274</strain>
    </source>
</reference>
<dbReference type="Pfam" id="PF14552">
    <property type="entry name" value="Tautomerase_2"/>
    <property type="match status" value="1"/>
</dbReference>
<dbReference type="PANTHER" id="PTHR38460:SF1">
    <property type="entry name" value="TAUTOMERASE YOLI-RELATED"/>
    <property type="match status" value="1"/>
</dbReference>